<dbReference type="SUPFAM" id="SSF56112">
    <property type="entry name" value="Protein kinase-like (PK-like)"/>
    <property type="match status" value="1"/>
</dbReference>
<reference evidence="2 3" key="1">
    <citation type="submission" date="2008-10" db="EMBL/GenBank/DDBJ databases">
        <title>Draft genome sequence of Bifidobacterium catenulatum (DSM 16992).</title>
        <authorList>
            <person name="Sudarsanam P."/>
            <person name="Ley R."/>
            <person name="Guruge J."/>
            <person name="Turnbaugh P.J."/>
            <person name="Mahowald M."/>
            <person name="Liep D."/>
            <person name="Gordon J."/>
        </authorList>
    </citation>
    <scope>NUCLEOTIDE SEQUENCE [LARGE SCALE GENOMIC DNA]</scope>
    <source>
        <strain evidence="2 3">DSM 16992</strain>
    </source>
</reference>
<comment type="similarity">
    <text evidence="1">Belongs to the fructosamine kinase family.</text>
</comment>
<organism evidence="2 3">
    <name type="scientific">Bifidobacterium catenulatum DSM 16992 = JCM 1194 = LMG 11043</name>
    <dbReference type="NCBI Taxonomy" id="566552"/>
    <lineage>
        <taxon>Bacteria</taxon>
        <taxon>Bacillati</taxon>
        <taxon>Actinomycetota</taxon>
        <taxon>Actinomycetes</taxon>
        <taxon>Bifidobacteriales</taxon>
        <taxon>Bifidobacteriaceae</taxon>
        <taxon>Bifidobacterium</taxon>
    </lineage>
</organism>
<dbReference type="EMBL" id="ABXY01000011">
    <property type="protein sequence ID" value="EEB21786.1"/>
    <property type="molecule type" value="Genomic_DNA"/>
</dbReference>
<accession>B6XTJ2</accession>
<dbReference type="InterPro" id="IPR011009">
    <property type="entry name" value="Kinase-like_dom_sf"/>
</dbReference>
<keyword evidence="1" id="KW-0808">Transferase</keyword>
<sequence>MELKPIGISPATLHSLANVAHDAKERPGIMSKYRKSRAFSPEGFFECEGRGLQWLGEASSKGGPRVVDVYDWGKDYLDIERVNACGPTLQAAHDFGASLAHMHDAGADYFGSAPAGYTGTCYFGPLQDPVPMDTGEWDDVATYLAEGRLRPMVRLGMKRCELTDYDMELTEDVIEALPEILGKAANDKPARVHGDLWSGNVMWSADSGSVEAVLIDPAAHGGHREEDLAMLDLFGMSYLRDILDGYQSVHPLKAGWQKRTTLWQLYPIAGHCVFFGGGYVNQYRAMCRSLLK</sequence>
<evidence type="ECO:0000256" key="1">
    <source>
        <dbReference type="PIRNR" id="PIRNR006221"/>
    </source>
</evidence>
<dbReference type="PANTHER" id="PTHR12149">
    <property type="entry name" value="FRUCTOSAMINE 3 KINASE-RELATED PROTEIN"/>
    <property type="match status" value="1"/>
</dbReference>
<evidence type="ECO:0000313" key="3">
    <source>
        <dbReference type="Proteomes" id="UP000003882"/>
    </source>
</evidence>
<dbReference type="eggNOG" id="COG3001">
    <property type="taxonomic scope" value="Bacteria"/>
</dbReference>
<dbReference type="Proteomes" id="UP000003882">
    <property type="component" value="Unassembled WGS sequence"/>
</dbReference>
<comment type="caution">
    <text evidence="2">The sequence shown here is derived from an EMBL/GenBank/DDBJ whole genome shotgun (WGS) entry which is preliminary data.</text>
</comment>
<dbReference type="PIRSF" id="PIRSF006221">
    <property type="entry name" value="Ketosamine-3-kinase"/>
    <property type="match status" value="1"/>
</dbReference>
<evidence type="ECO:0000313" key="2">
    <source>
        <dbReference type="EMBL" id="EEB21786.1"/>
    </source>
</evidence>
<dbReference type="InterPro" id="IPR016477">
    <property type="entry name" value="Fructo-/Ketosamine-3-kinase"/>
</dbReference>
<dbReference type="Gene3D" id="1.20.1270.240">
    <property type="match status" value="1"/>
</dbReference>
<dbReference type="Pfam" id="PF03881">
    <property type="entry name" value="Fructosamin_kin"/>
    <property type="match status" value="1"/>
</dbReference>
<dbReference type="AlphaFoldDB" id="B6XTJ2"/>
<dbReference type="GO" id="GO:0016301">
    <property type="term" value="F:kinase activity"/>
    <property type="evidence" value="ECO:0007669"/>
    <property type="project" value="UniProtKB-UniRule"/>
</dbReference>
<name>B6XTJ2_9BIFI</name>
<gene>
    <name evidence="2" type="ORF">BIFCAT_00750</name>
</gene>
<proteinExistence type="inferred from homology"/>
<dbReference type="PANTHER" id="PTHR12149:SF8">
    <property type="entry name" value="PROTEIN-RIBULOSAMINE 3-KINASE"/>
    <property type="match status" value="1"/>
</dbReference>
<dbReference type="Gene3D" id="1.10.510.10">
    <property type="entry name" value="Transferase(Phosphotransferase) domain 1"/>
    <property type="match status" value="1"/>
</dbReference>
<protein>
    <submittedName>
        <fullName evidence="2">Fructosamine kinase</fullName>
    </submittedName>
</protein>
<reference evidence="2 3" key="2">
    <citation type="submission" date="2008-10" db="EMBL/GenBank/DDBJ databases">
        <authorList>
            <person name="Fulton L."/>
            <person name="Clifton S."/>
            <person name="Fulton B."/>
            <person name="Xu J."/>
            <person name="Minx P."/>
            <person name="Pepin K.H."/>
            <person name="Johnson M."/>
            <person name="Bhonagiri V."/>
            <person name="Nash W.E."/>
            <person name="Mardis E.R."/>
            <person name="Wilson R.K."/>
        </authorList>
    </citation>
    <scope>NUCLEOTIDE SEQUENCE [LARGE SCALE GENOMIC DNA]</scope>
    <source>
        <strain evidence="2 3">DSM 16992</strain>
    </source>
</reference>
<keyword evidence="1 2" id="KW-0418">Kinase</keyword>